<name>A0ACC0B2B2_CATRO</name>
<protein>
    <submittedName>
        <fullName evidence="1">Uncharacterized protein</fullName>
    </submittedName>
</protein>
<gene>
    <name evidence="1" type="ORF">M9H77_16635</name>
</gene>
<dbReference type="Proteomes" id="UP001060085">
    <property type="component" value="Linkage Group LG04"/>
</dbReference>
<organism evidence="1 2">
    <name type="scientific">Catharanthus roseus</name>
    <name type="common">Madagascar periwinkle</name>
    <name type="synonym">Vinca rosea</name>
    <dbReference type="NCBI Taxonomy" id="4058"/>
    <lineage>
        <taxon>Eukaryota</taxon>
        <taxon>Viridiplantae</taxon>
        <taxon>Streptophyta</taxon>
        <taxon>Embryophyta</taxon>
        <taxon>Tracheophyta</taxon>
        <taxon>Spermatophyta</taxon>
        <taxon>Magnoliopsida</taxon>
        <taxon>eudicotyledons</taxon>
        <taxon>Gunneridae</taxon>
        <taxon>Pentapetalae</taxon>
        <taxon>asterids</taxon>
        <taxon>lamiids</taxon>
        <taxon>Gentianales</taxon>
        <taxon>Apocynaceae</taxon>
        <taxon>Rauvolfioideae</taxon>
        <taxon>Vinceae</taxon>
        <taxon>Catharanthinae</taxon>
        <taxon>Catharanthus</taxon>
    </lineage>
</organism>
<reference evidence="2" key="1">
    <citation type="journal article" date="2023" name="Nat. Plants">
        <title>Single-cell RNA sequencing provides a high-resolution roadmap for understanding the multicellular compartmentation of specialized metabolism.</title>
        <authorList>
            <person name="Sun S."/>
            <person name="Shen X."/>
            <person name="Li Y."/>
            <person name="Li Y."/>
            <person name="Wang S."/>
            <person name="Li R."/>
            <person name="Zhang H."/>
            <person name="Shen G."/>
            <person name="Guo B."/>
            <person name="Wei J."/>
            <person name="Xu J."/>
            <person name="St-Pierre B."/>
            <person name="Chen S."/>
            <person name="Sun C."/>
        </authorList>
    </citation>
    <scope>NUCLEOTIDE SEQUENCE [LARGE SCALE GENOMIC DNA]</scope>
</reference>
<sequence>MCKRCLKDNLQRSKRSLKIIRDYEDEMIKLNTLKIRSHKENSRSSTRKASTKEERILHSRKEDKALHFSRLGALNTIAPTMLVDCPKAIEKEKGALEAKLEAIEKKKKDLSESEGEEKASMCFMALENEVQFLPSNLSNFVVVDDDDPNSMLIEMYDELKKISKRTLKKEKDFSNLEFQKLVIENKNLCEKVLSLEKCMEDYND</sequence>
<evidence type="ECO:0000313" key="1">
    <source>
        <dbReference type="EMBL" id="KAI5666782.1"/>
    </source>
</evidence>
<keyword evidence="2" id="KW-1185">Reference proteome</keyword>
<dbReference type="EMBL" id="CM044704">
    <property type="protein sequence ID" value="KAI5666782.1"/>
    <property type="molecule type" value="Genomic_DNA"/>
</dbReference>
<comment type="caution">
    <text evidence="1">The sequence shown here is derived from an EMBL/GenBank/DDBJ whole genome shotgun (WGS) entry which is preliminary data.</text>
</comment>
<evidence type="ECO:0000313" key="2">
    <source>
        <dbReference type="Proteomes" id="UP001060085"/>
    </source>
</evidence>
<accession>A0ACC0B2B2</accession>
<proteinExistence type="predicted"/>